<dbReference type="InterPro" id="IPR051695">
    <property type="entry name" value="Phosphoglycerate_Mutase"/>
</dbReference>
<feature type="binding site" evidence="3">
    <location>
        <begin position="21"/>
        <end position="28"/>
    </location>
    <ligand>
        <name>substrate</name>
    </ligand>
</feature>
<evidence type="ECO:0000313" key="5">
    <source>
        <dbReference type="Proteomes" id="UP000290900"/>
    </source>
</evidence>
<dbReference type="GO" id="GO:0045820">
    <property type="term" value="P:negative regulation of glycolytic process"/>
    <property type="evidence" value="ECO:0007669"/>
    <property type="project" value="TreeGrafter"/>
</dbReference>
<dbReference type="InterPro" id="IPR013078">
    <property type="entry name" value="His_Pase_superF_clade-1"/>
</dbReference>
<dbReference type="AlphaFoldDB" id="A0A448YTT9"/>
<dbReference type="PANTHER" id="PTHR46517">
    <property type="entry name" value="FRUCTOSE-2,6-BISPHOSPHATASE TIGAR"/>
    <property type="match status" value="1"/>
</dbReference>
<feature type="active site" description="Tele-phosphohistidine intermediate" evidence="2">
    <location>
        <position position="22"/>
    </location>
</feature>
<dbReference type="SMART" id="SM00855">
    <property type="entry name" value="PGAM"/>
    <property type="match status" value="1"/>
</dbReference>
<keyword evidence="5" id="KW-1185">Reference proteome</keyword>
<dbReference type="PROSITE" id="PS00175">
    <property type="entry name" value="PG_MUTASE"/>
    <property type="match status" value="1"/>
</dbReference>
<dbReference type="InParanoid" id="A0A448YTT9"/>
<evidence type="ECO:0000313" key="4">
    <source>
        <dbReference type="EMBL" id="VEU24308.1"/>
    </source>
</evidence>
<evidence type="ECO:0000256" key="2">
    <source>
        <dbReference type="PIRSR" id="PIRSR613078-1"/>
    </source>
</evidence>
<dbReference type="Pfam" id="PF00300">
    <property type="entry name" value="His_Phos_1"/>
    <property type="match status" value="1"/>
</dbReference>
<dbReference type="OrthoDB" id="354304at2759"/>
<organism evidence="4 5">
    <name type="scientific">Brettanomyces naardenensis</name>
    <name type="common">Yeast</name>
    <dbReference type="NCBI Taxonomy" id="13370"/>
    <lineage>
        <taxon>Eukaryota</taxon>
        <taxon>Fungi</taxon>
        <taxon>Dikarya</taxon>
        <taxon>Ascomycota</taxon>
        <taxon>Saccharomycotina</taxon>
        <taxon>Pichiomycetes</taxon>
        <taxon>Pichiales</taxon>
        <taxon>Pichiaceae</taxon>
        <taxon>Brettanomyces</taxon>
    </lineage>
</organism>
<dbReference type="GO" id="GO:0043456">
    <property type="term" value="P:regulation of pentose-phosphate shunt"/>
    <property type="evidence" value="ECO:0007669"/>
    <property type="project" value="TreeGrafter"/>
</dbReference>
<accession>A0A448YTT9</accession>
<evidence type="ECO:0000256" key="1">
    <source>
        <dbReference type="ARBA" id="ARBA00022801"/>
    </source>
</evidence>
<dbReference type="InterPro" id="IPR001345">
    <property type="entry name" value="PG/BPGM_mutase_AS"/>
</dbReference>
<dbReference type="GO" id="GO:0004331">
    <property type="term" value="F:fructose-2,6-bisphosphate 2-phosphatase activity"/>
    <property type="evidence" value="ECO:0007669"/>
    <property type="project" value="TreeGrafter"/>
</dbReference>
<dbReference type="CDD" id="cd07067">
    <property type="entry name" value="HP_PGM_like"/>
    <property type="match status" value="1"/>
</dbReference>
<gene>
    <name evidence="4" type="ORF">BRENAR_LOCUS5036</name>
</gene>
<protein>
    <submittedName>
        <fullName evidence="4">DEKNAAC105623</fullName>
    </submittedName>
</protein>
<dbReference type="InterPro" id="IPR029033">
    <property type="entry name" value="His_PPase_superfam"/>
</dbReference>
<dbReference type="Proteomes" id="UP000290900">
    <property type="component" value="Unassembled WGS sequence"/>
</dbReference>
<evidence type="ECO:0000256" key="3">
    <source>
        <dbReference type="PIRSR" id="PIRSR613078-2"/>
    </source>
</evidence>
<dbReference type="STRING" id="13370.A0A448YTT9"/>
<dbReference type="Gene3D" id="3.40.50.1240">
    <property type="entry name" value="Phosphoglycerate mutase-like"/>
    <property type="match status" value="1"/>
</dbReference>
<proteinExistence type="predicted"/>
<dbReference type="GO" id="GO:0005829">
    <property type="term" value="C:cytosol"/>
    <property type="evidence" value="ECO:0007669"/>
    <property type="project" value="TreeGrafter"/>
</dbReference>
<dbReference type="PANTHER" id="PTHR46517:SF1">
    <property type="entry name" value="FRUCTOSE-2,6-BISPHOSPHATASE TIGAR"/>
    <property type="match status" value="1"/>
</dbReference>
<name>A0A448YTT9_BRENA</name>
<feature type="binding site" evidence="3">
    <location>
        <position position="71"/>
    </location>
    <ligand>
        <name>substrate</name>
    </ligand>
</feature>
<feature type="active site" description="Proton donor/acceptor" evidence="2">
    <location>
        <position position="100"/>
    </location>
</feature>
<sequence length="232" mass="26602">MTVSNKWMNDSDKIVRIFVVRHGQTEWNIKRILQGHSNIPINETGKQQAALLGKRLKDYEFDYVITSDLKRCLQTLAQVLGEDRFEDADLNIKKTKNFRERYMGDVEGMHIQDAREKFGPGFRDRGETRDSMLKRMDGEWERLLTDSVDCGYKNVLMCAHGGVITNFFNYLHHEKNYKLGSDLKAEDLKVPYNTSLTIVDVTRNDLSDGTIQVWASTAHLGGVKSVADQQLV</sequence>
<keyword evidence="1" id="KW-0378">Hydrolase</keyword>
<dbReference type="SUPFAM" id="SSF53254">
    <property type="entry name" value="Phosphoglycerate mutase-like"/>
    <property type="match status" value="1"/>
</dbReference>
<reference evidence="4 5" key="1">
    <citation type="submission" date="2018-12" db="EMBL/GenBank/DDBJ databases">
        <authorList>
            <person name="Tiukova I."/>
            <person name="Dainat J."/>
        </authorList>
    </citation>
    <scope>NUCLEOTIDE SEQUENCE [LARGE SCALE GENOMIC DNA]</scope>
</reference>
<dbReference type="FunCoup" id="A0A448YTT9">
    <property type="interactions" value="174"/>
</dbReference>
<dbReference type="EMBL" id="CAACVR010000076">
    <property type="protein sequence ID" value="VEU24308.1"/>
    <property type="molecule type" value="Genomic_DNA"/>
</dbReference>